<feature type="compositionally biased region" description="Acidic residues" evidence="1">
    <location>
        <begin position="86"/>
        <end position="107"/>
    </location>
</feature>
<organism evidence="3">
    <name type="scientific">Volvox carteri f. nagariensis</name>
    <dbReference type="NCBI Taxonomy" id="3068"/>
    <lineage>
        <taxon>Eukaryota</taxon>
        <taxon>Viridiplantae</taxon>
        <taxon>Chlorophyta</taxon>
        <taxon>core chlorophytes</taxon>
        <taxon>Chlorophyceae</taxon>
        <taxon>CS clade</taxon>
        <taxon>Chlamydomonadales</taxon>
        <taxon>Volvocaceae</taxon>
        <taxon>Volvox</taxon>
    </lineage>
</organism>
<evidence type="ECO:0000313" key="2">
    <source>
        <dbReference type="EMBL" id="EFJ48873.1"/>
    </source>
</evidence>
<feature type="region of interest" description="Disordered" evidence="1">
    <location>
        <begin position="497"/>
        <end position="544"/>
    </location>
</feature>
<feature type="compositionally biased region" description="Low complexity" evidence="1">
    <location>
        <begin position="508"/>
        <end position="519"/>
    </location>
</feature>
<feature type="compositionally biased region" description="Polar residues" evidence="1">
    <location>
        <begin position="371"/>
        <end position="381"/>
    </location>
</feature>
<dbReference type="KEGG" id="vcn:VOLCADRAFT_90574"/>
<dbReference type="AlphaFoldDB" id="D8TUS1"/>
<feature type="compositionally biased region" description="Low complexity" evidence="1">
    <location>
        <begin position="252"/>
        <end position="267"/>
    </location>
</feature>
<gene>
    <name evidence="2" type="ORF">VOLCADRAFT_90574</name>
</gene>
<dbReference type="RefSeq" id="XP_002950205.1">
    <property type="nucleotide sequence ID" value="XM_002950159.1"/>
</dbReference>
<feature type="region of interest" description="Disordered" evidence="1">
    <location>
        <begin position="252"/>
        <end position="313"/>
    </location>
</feature>
<feature type="compositionally biased region" description="Polar residues" evidence="1">
    <location>
        <begin position="633"/>
        <end position="651"/>
    </location>
</feature>
<feature type="compositionally biased region" description="Basic and acidic residues" evidence="1">
    <location>
        <begin position="524"/>
        <end position="542"/>
    </location>
</feature>
<proteinExistence type="predicted"/>
<feature type="compositionally biased region" description="Gly residues" evidence="1">
    <location>
        <begin position="268"/>
        <end position="281"/>
    </location>
</feature>
<protein>
    <submittedName>
        <fullName evidence="2">Uncharacterized protein</fullName>
    </submittedName>
</protein>
<feature type="region of interest" description="Disordered" evidence="1">
    <location>
        <begin position="86"/>
        <end position="120"/>
    </location>
</feature>
<dbReference type="GeneID" id="9619484"/>
<accession>D8TUS1</accession>
<name>D8TUS1_VOLCA</name>
<dbReference type="OrthoDB" id="552373at2759"/>
<evidence type="ECO:0000256" key="1">
    <source>
        <dbReference type="SAM" id="MobiDB-lite"/>
    </source>
</evidence>
<feature type="region of interest" description="Disordered" evidence="1">
    <location>
        <begin position="360"/>
        <end position="421"/>
    </location>
</feature>
<sequence length="660" mass="67021">MAYSGPAVPVSAALVPAGVAHYGAVPQYDTHGYGYSMGAWSHSPGADDPQAYDASWYQGFYRGYEGEHGEDHEDQTLDEYGDLPEAEDEEAGNEDDGDEEEYDEEAPELGPEGNYDANVASSIGAGDCSARAMASGADGAWGGKERGGSAAGSVPWLAAAAAAAVTGKSTGNAAAVVTTAVGAAATAATKTESSHRLNPGAPTFLNPGAKTFLPHSKVAGAASAPTAAAAASSRIPVVAAAAAAQVAAKPSPVGDTAAAGSAVAGSDVPGGGGGGGGGGGRQLQPDRGDTAPPEDTEAQSPGALCPGSGDGRAAVAGSALRVDVSAKNGNEAAEAAATSETSEHGRKQLLQQAGEALTAPLPHQSRGAGNPESSSSPSTAVVLQGIAATEEEEEEETRGPGGRAEAPPAAAHTATAADTATAKEVMTSSRGATATEAAREVDQLAGDTRALTMSDLKPTSTPFRCFITGLFSLFQGPSGEYGMDSLWWCLNTRRAPGAAARDSGDKPASSCSAASQSSSLQTFSHEERQQEQQEQQHPDPDARILGPYSCEQMILAHIAQALPPNLPVCGTRGPSPPHSLPPVDAFQPLDSLLVAAEAGQPYQLLQLPPRQWIRGLPMPLHLVLQQFPAAGTAVQQPSQDEAQTSAYTSTRAKYEPRSQE</sequence>
<dbReference type="InParanoid" id="D8TUS1"/>
<keyword evidence="3" id="KW-1185">Reference proteome</keyword>
<feature type="region of interest" description="Disordered" evidence="1">
    <location>
        <begin position="632"/>
        <end position="660"/>
    </location>
</feature>
<dbReference type="EMBL" id="GL378338">
    <property type="protein sequence ID" value="EFJ48873.1"/>
    <property type="molecule type" value="Genomic_DNA"/>
</dbReference>
<dbReference type="Proteomes" id="UP000001058">
    <property type="component" value="Unassembled WGS sequence"/>
</dbReference>
<reference evidence="2 3" key="1">
    <citation type="journal article" date="2010" name="Science">
        <title>Genomic analysis of organismal complexity in the multicellular green alga Volvox carteri.</title>
        <authorList>
            <person name="Prochnik S.E."/>
            <person name="Umen J."/>
            <person name="Nedelcu A.M."/>
            <person name="Hallmann A."/>
            <person name="Miller S.M."/>
            <person name="Nishii I."/>
            <person name="Ferris P."/>
            <person name="Kuo A."/>
            <person name="Mitros T."/>
            <person name="Fritz-Laylin L.K."/>
            <person name="Hellsten U."/>
            <person name="Chapman J."/>
            <person name="Simakov O."/>
            <person name="Rensing S.A."/>
            <person name="Terry A."/>
            <person name="Pangilinan J."/>
            <person name="Kapitonov V."/>
            <person name="Jurka J."/>
            <person name="Salamov A."/>
            <person name="Shapiro H."/>
            <person name="Schmutz J."/>
            <person name="Grimwood J."/>
            <person name="Lindquist E."/>
            <person name="Lucas S."/>
            <person name="Grigoriev I.V."/>
            <person name="Schmitt R."/>
            <person name="Kirk D."/>
            <person name="Rokhsar D.S."/>
        </authorList>
    </citation>
    <scope>NUCLEOTIDE SEQUENCE [LARGE SCALE GENOMIC DNA]</scope>
    <source>
        <strain evidence="3">f. Nagariensis / Eve</strain>
    </source>
</reference>
<evidence type="ECO:0000313" key="3">
    <source>
        <dbReference type="Proteomes" id="UP000001058"/>
    </source>
</evidence>
<feature type="compositionally biased region" description="Low complexity" evidence="1">
    <location>
        <begin position="403"/>
        <end position="421"/>
    </location>
</feature>